<comment type="caution">
    <text evidence="2">The sequence shown here is derived from an EMBL/GenBank/DDBJ whole genome shotgun (WGS) entry which is preliminary data.</text>
</comment>
<protein>
    <submittedName>
        <fullName evidence="2">Uncharacterized protein</fullName>
    </submittedName>
</protein>
<feature type="compositionally biased region" description="Low complexity" evidence="1">
    <location>
        <begin position="135"/>
        <end position="155"/>
    </location>
</feature>
<accession>A0AAD7FHZ0</accession>
<feature type="region of interest" description="Disordered" evidence="1">
    <location>
        <begin position="193"/>
        <end position="306"/>
    </location>
</feature>
<dbReference type="Proteomes" id="UP001221142">
    <property type="component" value="Unassembled WGS sequence"/>
</dbReference>
<evidence type="ECO:0000256" key="1">
    <source>
        <dbReference type="SAM" id="MobiDB-lite"/>
    </source>
</evidence>
<reference evidence="2" key="1">
    <citation type="submission" date="2023-03" db="EMBL/GenBank/DDBJ databases">
        <title>Massive genome expansion in bonnet fungi (Mycena s.s.) driven by repeated elements and novel gene families across ecological guilds.</title>
        <authorList>
            <consortium name="Lawrence Berkeley National Laboratory"/>
            <person name="Harder C.B."/>
            <person name="Miyauchi S."/>
            <person name="Viragh M."/>
            <person name="Kuo A."/>
            <person name="Thoen E."/>
            <person name="Andreopoulos B."/>
            <person name="Lu D."/>
            <person name="Skrede I."/>
            <person name="Drula E."/>
            <person name="Henrissat B."/>
            <person name="Morin E."/>
            <person name="Kohler A."/>
            <person name="Barry K."/>
            <person name="LaButti K."/>
            <person name="Morin E."/>
            <person name="Salamov A."/>
            <person name="Lipzen A."/>
            <person name="Mereny Z."/>
            <person name="Hegedus B."/>
            <person name="Baldrian P."/>
            <person name="Stursova M."/>
            <person name="Weitz H."/>
            <person name="Taylor A."/>
            <person name="Grigoriev I.V."/>
            <person name="Nagy L.G."/>
            <person name="Martin F."/>
            <person name="Kauserud H."/>
        </authorList>
    </citation>
    <scope>NUCLEOTIDE SEQUENCE</scope>
    <source>
        <strain evidence="2">9284</strain>
    </source>
</reference>
<evidence type="ECO:0000313" key="3">
    <source>
        <dbReference type="Proteomes" id="UP001221142"/>
    </source>
</evidence>
<name>A0AAD7FHZ0_9AGAR</name>
<feature type="compositionally biased region" description="Polar residues" evidence="1">
    <location>
        <begin position="277"/>
        <end position="286"/>
    </location>
</feature>
<dbReference type="AlphaFoldDB" id="A0AAD7FHZ0"/>
<gene>
    <name evidence="2" type="ORF">FB45DRAFT_1092737</name>
</gene>
<feature type="compositionally biased region" description="Basic and acidic residues" evidence="1">
    <location>
        <begin position="79"/>
        <end position="88"/>
    </location>
</feature>
<evidence type="ECO:0000313" key="2">
    <source>
        <dbReference type="EMBL" id="KAJ7621179.1"/>
    </source>
</evidence>
<organism evidence="2 3">
    <name type="scientific">Roridomyces roridus</name>
    <dbReference type="NCBI Taxonomy" id="1738132"/>
    <lineage>
        <taxon>Eukaryota</taxon>
        <taxon>Fungi</taxon>
        <taxon>Dikarya</taxon>
        <taxon>Basidiomycota</taxon>
        <taxon>Agaricomycotina</taxon>
        <taxon>Agaricomycetes</taxon>
        <taxon>Agaricomycetidae</taxon>
        <taxon>Agaricales</taxon>
        <taxon>Marasmiineae</taxon>
        <taxon>Mycenaceae</taxon>
        <taxon>Roridomyces</taxon>
    </lineage>
</organism>
<feature type="compositionally biased region" description="Low complexity" evidence="1">
    <location>
        <begin position="219"/>
        <end position="228"/>
    </location>
</feature>
<proteinExistence type="predicted"/>
<sequence>MSSKGNIPSELRSGHDEYNPFTTGSLVEALAEPSSAVGHIPSPARPIRPRKVRTSSGHSRRSSSSLSPPSSPGFRRPRREADTSRERASATAAALRRALSVRQGPSRASPPPSLDMTMRQPLGPVHQAGDVRLPSPSRQSLLEQEQQQEQRPLLSHPRGRAHRERRVPYPCSTALAPRDMRSRGIYQMMVPVGAGHGVGRRGVFEGQTQRMRQGKRTRTTSSNSRTVTISEQPRPEPLPRQNSGKARRKLSGMTPENPATIPYAGDVTPGRERMHSISENNENGAPTQVAGEDEEEVRCESPTEDK</sequence>
<dbReference type="EMBL" id="JARKIF010000016">
    <property type="protein sequence ID" value="KAJ7621179.1"/>
    <property type="molecule type" value="Genomic_DNA"/>
</dbReference>
<feature type="compositionally biased region" description="Basic residues" evidence="1">
    <location>
        <begin position="47"/>
        <end position="61"/>
    </location>
</feature>
<feature type="compositionally biased region" description="Low complexity" evidence="1">
    <location>
        <begin position="89"/>
        <end position="100"/>
    </location>
</feature>
<keyword evidence="3" id="KW-1185">Reference proteome</keyword>
<feature type="compositionally biased region" description="Low complexity" evidence="1">
    <location>
        <begin position="62"/>
        <end position="74"/>
    </location>
</feature>
<feature type="region of interest" description="Disordered" evidence="1">
    <location>
        <begin position="1"/>
        <end position="175"/>
    </location>
</feature>